<reference evidence="2" key="1">
    <citation type="submission" date="2012-09" db="EMBL/GenBank/DDBJ databases">
        <authorList>
            <person name="Martin A.A."/>
        </authorList>
    </citation>
    <scope>NUCLEOTIDE SEQUENCE</scope>
</reference>
<keyword evidence="1" id="KW-0732">Signal</keyword>
<dbReference type="WBParaSite" id="ACAC_0000977801-mRNA-1">
    <property type="protein sequence ID" value="ACAC_0000977801-mRNA-1"/>
    <property type="gene ID" value="ACAC_0000977801"/>
</dbReference>
<reference evidence="3" key="2">
    <citation type="submission" date="2017-02" db="UniProtKB">
        <authorList>
            <consortium name="WormBaseParasite"/>
        </authorList>
    </citation>
    <scope>IDENTIFICATION</scope>
</reference>
<keyword evidence="2" id="KW-1185">Reference proteome</keyword>
<evidence type="ECO:0000313" key="2">
    <source>
        <dbReference type="Proteomes" id="UP000035642"/>
    </source>
</evidence>
<evidence type="ECO:0000256" key="1">
    <source>
        <dbReference type="SAM" id="SignalP"/>
    </source>
</evidence>
<proteinExistence type="predicted"/>
<evidence type="ECO:0000313" key="3">
    <source>
        <dbReference type="WBParaSite" id="ACAC_0000977801-mRNA-1"/>
    </source>
</evidence>
<protein>
    <submittedName>
        <fullName evidence="3">Secreted protein</fullName>
    </submittedName>
</protein>
<sequence length="89" mass="9995">MFLSVNILLIAKQSFGWTEDVPKISREDLAFRSHWGNTDHNCRLHQSGGVDDLHESGERLCGFDLVKMDCRVVHESATDGKPRGRGQAD</sequence>
<name>A0A0K0DFM6_ANGCA</name>
<feature type="chain" id="PRO_5005326691" evidence="1">
    <location>
        <begin position="19"/>
        <end position="89"/>
    </location>
</feature>
<dbReference type="AlphaFoldDB" id="A0A0K0DFM6"/>
<feature type="signal peptide" evidence="1">
    <location>
        <begin position="1"/>
        <end position="18"/>
    </location>
</feature>
<dbReference type="Proteomes" id="UP000035642">
    <property type="component" value="Unassembled WGS sequence"/>
</dbReference>
<organism evidence="2 3">
    <name type="scientific">Angiostrongylus cantonensis</name>
    <name type="common">Rat lungworm</name>
    <dbReference type="NCBI Taxonomy" id="6313"/>
    <lineage>
        <taxon>Eukaryota</taxon>
        <taxon>Metazoa</taxon>
        <taxon>Ecdysozoa</taxon>
        <taxon>Nematoda</taxon>
        <taxon>Chromadorea</taxon>
        <taxon>Rhabditida</taxon>
        <taxon>Rhabditina</taxon>
        <taxon>Rhabditomorpha</taxon>
        <taxon>Strongyloidea</taxon>
        <taxon>Metastrongylidae</taxon>
        <taxon>Angiostrongylus</taxon>
    </lineage>
</organism>
<accession>A0A0K0DFM6</accession>